<dbReference type="InterPro" id="IPR036291">
    <property type="entry name" value="NAD(P)-bd_dom_sf"/>
</dbReference>
<dbReference type="Pfam" id="PF00109">
    <property type="entry name" value="ketoacyl-synt"/>
    <property type="match status" value="1"/>
</dbReference>
<keyword evidence="2" id="KW-0597">Phosphoprotein</keyword>
<dbReference type="Pfam" id="PF00698">
    <property type="entry name" value="Acyl_transf_1"/>
    <property type="match status" value="1"/>
</dbReference>
<dbReference type="Gene3D" id="3.40.50.720">
    <property type="entry name" value="NAD(P)-binding Rossmann-like Domain"/>
    <property type="match status" value="1"/>
</dbReference>
<dbReference type="SUPFAM" id="SSF52151">
    <property type="entry name" value="FabD/lysophospholipase-like"/>
    <property type="match status" value="1"/>
</dbReference>
<keyword evidence="3 7" id="KW-0808">Transferase</keyword>
<dbReference type="InterPro" id="IPR013968">
    <property type="entry name" value="PKS_KR"/>
</dbReference>
<evidence type="ECO:0000256" key="4">
    <source>
        <dbReference type="ARBA" id="ARBA00023315"/>
    </source>
</evidence>
<dbReference type="InterPro" id="IPR014043">
    <property type="entry name" value="Acyl_transferase_dom"/>
</dbReference>
<feature type="region of interest" description="Disordered" evidence="5">
    <location>
        <begin position="1529"/>
        <end position="1559"/>
    </location>
</feature>
<dbReference type="SMART" id="SM00825">
    <property type="entry name" value="PKS_KS"/>
    <property type="match status" value="1"/>
</dbReference>
<keyword evidence="1" id="KW-0596">Phosphopantetheine</keyword>
<evidence type="ECO:0000313" key="8">
    <source>
        <dbReference type="Proteomes" id="UP000272729"/>
    </source>
</evidence>
<evidence type="ECO:0000256" key="2">
    <source>
        <dbReference type="ARBA" id="ARBA00022553"/>
    </source>
</evidence>
<dbReference type="InterPro" id="IPR014031">
    <property type="entry name" value="Ketoacyl_synth_C"/>
</dbReference>
<dbReference type="SUPFAM" id="SSF51412">
    <property type="entry name" value="Inosine monophosphate dehydrogenase (IMPDH)"/>
    <property type="match status" value="2"/>
</dbReference>
<dbReference type="SMART" id="SM00827">
    <property type="entry name" value="PKS_AT"/>
    <property type="match status" value="1"/>
</dbReference>
<dbReference type="InterPro" id="IPR016039">
    <property type="entry name" value="Thiolase-like"/>
</dbReference>
<evidence type="ECO:0000256" key="3">
    <source>
        <dbReference type="ARBA" id="ARBA00022679"/>
    </source>
</evidence>
<evidence type="ECO:0000313" key="7">
    <source>
        <dbReference type="EMBL" id="RKT73683.1"/>
    </source>
</evidence>
<organism evidence="7 8">
    <name type="scientific">Saccharothrix variisporea</name>
    <dbReference type="NCBI Taxonomy" id="543527"/>
    <lineage>
        <taxon>Bacteria</taxon>
        <taxon>Bacillati</taxon>
        <taxon>Actinomycetota</taxon>
        <taxon>Actinomycetes</taxon>
        <taxon>Pseudonocardiales</taxon>
        <taxon>Pseudonocardiaceae</taxon>
        <taxon>Saccharothrix</taxon>
    </lineage>
</organism>
<dbReference type="SUPFAM" id="SSF55048">
    <property type="entry name" value="Probable ACP-binding domain of malonyl-CoA ACP transacylase"/>
    <property type="match status" value="1"/>
</dbReference>
<dbReference type="Gene3D" id="3.40.47.10">
    <property type="match status" value="1"/>
</dbReference>
<dbReference type="Pfam" id="PF03060">
    <property type="entry name" value="NMO"/>
    <property type="match status" value="1"/>
</dbReference>
<comment type="caution">
    <text evidence="7">The sequence shown here is derived from an EMBL/GenBank/DDBJ whole genome shotgun (WGS) entry which is preliminary data.</text>
</comment>
<dbReference type="Pfam" id="PF08659">
    <property type="entry name" value="KR"/>
    <property type="match status" value="1"/>
</dbReference>
<reference evidence="7 8" key="1">
    <citation type="submission" date="2018-10" db="EMBL/GenBank/DDBJ databases">
        <title>Sequencing the genomes of 1000 actinobacteria strains.</title>
        <authorList>
            <person name="Klenk H.-P."/>
        </authorList>
    </citation>
    <scope>NUCLEOTIDE SEQUENCE [LARGE SCALE GENOMIC DNA]</scope>
    <source>
        <strain evidence="7 8">DSM 43911</strain>
    </source>
</reference>
<feature type="compositionally biased region" description="Pro residues" evidence="5">
    <location>
        <begin position="1529"/>
        <end position="1541"/>
    </location>
</feature>
<dbReference type="PROSITE" id="PS52004">
    <property type="entry name" value="KS3_2"/>
    <property type="match status" value="1"/>
</dbReference>
<dbReference type="SUPFAM" id="SSF47336">
    <property type="entry name" value="ACP-like"/>
    <property type="match status" value="1"/>
</dbReference>
<dbReference type="CDD" id="cd00833">
    <property type="entry name" value="PKS"/>
    <property type="match status" value="1"/>
</dbReference>
<dbReference type="InterPro" id="IPR001227">
    <property type="entry name" value="Ac_transferase_dom_sf"/>
</dbReference>
<dbReference type="PANTHER" id="PTHR43775">
    <property type="entry name" value="FATTY ACID SYNTHASE"/>
    <property type="match status" value="1"/>
</dbReference>
<dbReference type="Gene3D" id="3.40.366.10">
    <property type="entry name" value="Malonyl-Coenzyme A Acyl Carrier Protein, domain 2"/>
    <property type="match status" value="1"/>
</dbReference>
<dbReference type="Pfam" id="PF02801">
    <property type="entry name" value="Ketoacyl-synt_C"/>
    <property type="match status" value="1"/>
</dbReference>
<keyword evidence="4" id="KW-0012">Acyltransferase</keyword>
<dbReference type="EMBL" id="RBXR01000001">
    <property type="protein sequence ID" value="RKT73683.1"/>
    <property type="molecule type" value="Genomic_DNA"/>
</dbReference>
<gene>
    <name evidence="7" type="ORF">DFJ66_7020</name>
</gene>
<dbReference type="InterPro" id="IPR016035">
    <property type="entry name" value="Acyl_Trfase/lysoPLipase"/>
</dbReference>
<evidence type="ECO:0000259" key="6">
    <source>
        <dbReference type="PROSITE" id="PS52004"/>
    </source>
</evidence>
<evidence type="ECO:0000256" key="5">
    <source>
        <dbReference type="SAM" id="MobiDB-lite"/>
    </source>
</evidence>
<dbReference type="Gene3D" id="1.10.1200.10">
    <property type="entry name" value="ACP-like"/>
    <property type="match status" value="1"/>
</dbReference>
<protein>
    <submittedName>
        <fullName evidence="7">Acyl transferase domain-containing protein</fullName>
    </submittedName>
</protein>
<dbReference type="InterPro" id="IPR020841">
    <property type="entry name" value="PKS_Beta-ketoAc_synthase_dom"/>
</dbReference>
<dbReference type="GO" id="GO:0004312">
    <property type="term" value="F:fatty acid synthase activity"/>
    <property type="evidence" value="ECO:0007669"/>
    <property type="project" value="TreeGrafter"/>
</dbReference>
<dbReference type="InterPro" id="IPR057326">
    <property type="entry name" value="KR_dom"/>
</dbReference>
<dbReference type="RefSeq" id="WP_121227645.1">
    <property type="nucleotide sequence ID" value="NZ_JBIUBA010000016.1"/>
</dbReference>
<dbReference type="OrthoDB" id="9778690at2"/>
<dbReference type="Gene3D" id="3.20.20.70">
    <property type="entry name" value="Aldolase class I"/>
    <property type="match status" value="2"/>
</dbReference>
<dbReference type="InterPro" id="IPR050091">
    <property type="entry name" value="PKS_NRPS_Biosynth_Enz"/>
</dbReference>
<dbReference type="InterPro" id="IPR013785">
    <property type="entry name" value="Aldolase_TIM"/>
</dbReference>
<proteinExistence type="predicted"/>
<keyword evidence="8" id="KW-1185">Reference proteome</keyword>
<dbReference type="SUPFAM" id="SSF51735">
    <property type="entry name" value="NAD(P)-binding Rossmann-fold domains"/>
    <property type="match status" value="2"/>
</dbReference>
<accession>A0A495XMK2</accession>
<dbReference type="InterPro" id="IPR014030">
    <property type="entry name" value="Ketoacyl_synth_N"/>
</dbReference>
<dbReference type="SMART" id="SM00822">
    <property type="entry name" value="PKS_KR"/>
    <property type="match status" value="1"/>
</dbReference>
<dbReference type="SUPFAM" id="SSF53901">
    <property type="entry name" value="Thiolase-like"/>
    <property type="match status" value="1"/>
</dbReference>
<evidence type="ECO:0000256" key="1">
    <source>
        <dbReference type="ARBA" id="ARBA00022450"/>
    </source>
</evidence>
<dbReference type="PANTHER" id="PTHR43775:SF51">
    <property type="entry name" value="INACTIVE PHENOLPHTHIOCEROL SYNTHESIS POLYKETIDE SYNTHASE TYPE I PKS1-RELATED"/>
    <property type="match status" value="1"/>
</dbReference>
<sequence length="2141" mass="221160">MGTRNELVIGVTTGPDAGLCAAVSGAGGLGVLDLGAGDHRTRDALAQLPTGVSFGVRVPAGCALTVDEVLGLLGERAARLEVVLLGAGTPWSVADIPNRHFVLAEVTSLGEALETGADGVVACGDDGSLSTFVLLQQLLGAAELGVPVWARGGIGPRTAAASVVGGAAGVVLVEELTGLPESSASADGFLAPRLAARYGSVPRLVRAVRSAVEEAVRADLRPVLGAGSLLATALGVGLPVAQGPMTRVSDQPAFAEAVAREGGLPFLALALASGETTRDMMSRTREVLGDRPWGVGVLGFADDAVRAAQLEVIRELRPPAAIISGGLPDQAASLEALGVAAFLHVPSPDLLSGFLAAGARRFVFEGSECGGHVGPQASFPLWEAQIAVLEEFLDSVSDGVQVLFAGGVHDERSAAMVAAMAEPLARRGVGVGVLMGTSYLFTAEAVACGAVLPEFQRQVVSATATELLETAPGHVTRCVPSPYTAEFRAVAAGLSDSREAWAELERLNAGRLRVASKGLRRTGSALEAVSVEEQMASGLFMAGQVAVLRSSVTTVASLHASVTSGAESFRVARAGRVRHELGLTDRPQRRGGPVDVAVVGMACVFPGAPDLETFWANVVGGMDSVGEVPERRWDTATYFGEGADRTPSKWGGFLPEVPFDPLKYGIPPASLAAIEPVQLLALEVAQRALADAGYGSGGFDRSRASVVFGAEAGSDLSNATTLRMVLPSYVDGVPPELADQLPALTEDSFPGRLANVIAGRIANRLDLGGANFTVDAACASSLAAVDVACKELVSGSSDLVLAGGADLHNAIDDYLLFASVGALSPTGRCRTFDASADGIALGEGVACVVLKRLADAERDGDRVYAVIRGVGSASDGRALGLTAPRADGQRRALERAYASAGISPSSVGLVEAHGTGTVVGDRTELATLTEVFTEAGAAPGSCALGSVKSQIGHTKCAAGLAGLIKSALAVWAGVRPPTLFVESPNPAWAVDRSPFAFHRVASPWLEPAASRVAGVSAFGFGGTNFHVVLGGHPSAATVRHGLTRWPAELFLFASERDVARVLALAETGAWSLRDLAFTALSPGPVAVAVVASSVAELVEMLRAALDGRAVEGVYRGGVGGKLAVLFPGQGSQRPGMLSELFVAFPELQRFARMAPPSVFPPALFSPGDVRDAAARVRDTRVAQPALGAVGLAAHELLRRLGVEADMFGGHSYGELVALAAAGALDAATLLELSAARASAVVAAAGEDPGGMAAVTASVAAVEEVLSSAGVDVVVANHNAPRQVVVSGRDVDGALAALRAAGIAGKRIPVACAFHSPVVAAAGSAFAEVLAGCRIGQPDRPVWTNRGAVPYGSDVRRELAAQIGAPVRFVEQVRAMYDAGARVFVEAGPGTVLSGLVREILADQPHTVVALEERPGLAGLLHALARLAVAGVPVRAEWLFAGRGARDVSALPVPRTPGWLVDGQTVRTADGTVVPGGLAPPRRVALAPAFTPTVPDREALIEDFLRTSREFVAVQRDVMLSYLGAPVAPPAAAPQPPIPAPALPTQTTPTTPTPAPASSGTDILTTVVEVIARRTGYPTDLIDPGLDLEADLSIDSIKRTEIATELTGHLDARDRLTSVVKSRTAAAMAEALTPSHQPTGQLPTDLELTGHLPTADADAEKLTGRLPAQGPLVASPGRYEFVPVPVPAEAAMTALVGVHVVVAGGPADLAEEVAGQLSARGAVAVVVSGRRRLDALEQVSGPGQVSGLDPTNGFYQVDGLDRVDGLISLHAYEDEPVLPTTFDLFRSVLGRAGRILAITPGRTHDGLRGFFRSLHREHPDTTCRLVELPPTADLDTIARTAAEEAAIPRDEPVIIAGDTRHTLHLTRRDRVGARAADGPVVERDAVVLLIGGARGITAEVAKALDCHLVLAGRTAPDTAASTADELPGDLHGLRAHFARHNVPPQHIDREARRVLATREVAATLAHLGTRATYHQLDVRDTAALRRLVKEVHAEHGRLDGVVYAAGVIEDRLAVDKDPDSFARVHATKVEGAKALLEELHDLPTPPRFTVFFGSISAATGNRGQTDYAAANDALEALADNHALTVHWGPWSPDTGMVTEELARAYAERGIAVIDPGAGVAALLDELRDGTRGAVVLTASEWS</sequence>
<dbReference type="GO" id="GO:0006633">
    <property type="term" value="P:fatty acid biosynthetic process"/>
    <property type="evidence" value="ECO:0007669"/>
    <property type="project" value="TreeGrafter"/>
</dbReference>
<dbReference type="InterPro" id="IPR016036">
    <property type="entry name" value="Malonyl_transacylase_ACP-bd"/>
</dbReference>
<feature type="domain" description="Ketosynthase family 3 (KS3)" evidence="6">
    <location>
        <begin position="593"/>
        <end position="1031"/>
    </location>
</feature>
<dbReference type="Proteomes" id="UP000272729">
    <property type="component" value="Unassembled WGS sequence"/>
</dbReference>
<name>A0A495XMK2_9PSEU</name>
<dbReference type="InterPro" id="IPR036736">
    <property type="entry name" value="ACP-like_sf"/>
</dbReference>